<protein>
    <recommendedName>
        <fullName evidence="4">N-acetylgalactosaminide beta-1,3-galactosyltransferase</fullName>
        <ecNumber evidence="4">2.4.1.122</ecNumber>
    </recommendedName>
</protein>
<keyword evidence="5" id="KW-0328">Glycosyltransferase</keyword>
<evidence type="ECO:0000256" key="10">
    <source>
        <dbReference type="ARBA" id="ARBA00022989"/>
    </source>
</evidence>
<evidence type="ECO:0000313" key="14">
    <source>
        <dbReference type="EMBL" id="GAU90490.1"/>
    </source>
</evidence>
<dbReference type="Pfam" id="PF02434">
    <property type="entry name" value="Fringe"/>
    <property type="match status" value="1"/>
</dbReference>
<evidence type="ECO:0000256" key="4">
    <source>
        <dbReference type="ARBA" id="ARBA00012557"/>
    </source>
</evidence>
<evidence type="ECO:0000256" key="2">
    <source>
        <dbReference type="ARBA" id="ARBA00004922"/>
    </source>
</evidence>
<evidence type="ECO:0000256" key="3">
    <source>
        <dbReference type="ARBA" id="ARBA00006462"/>
    </source>
</evidence>
<proteinExistence type="inferred from homology"/>
<comment type="pathway">
    <text evidence="2">Protein modification; protein glycosylation.</text>
</comment>
<dbReference type="PANTHER" id="PTHR23033">
    <property type="entry name" value="BETA1,3-GALACTOSYLTRANSFERASE"/>
    <property type="match status" value="1"/>
</dbReference>
<comment type="subcellular location">
    <subcellularLocation>
        <location evidence="1">Membrane</location>
        <topology evidence="1">Single-pass type II membrane protein</topology>
    </subcellularLocation>
</comment>
<feature type="domain" description="Fringe-like glycosyltransferase" evidence="13">
    <location>
        <begin position="77"/>
        <end position="245"/>
    </location>
</feature>
<evidence type="ECO:0000256" key="8">
    <source>
        <dbReference type="ARBA" id="ARBA00022741"/>
    </source>
</evidence>
<keyword evidence="10 12" id="KW-1133">Transmembrane helix</keyword>
<accession>A0A1D1UPP5</accession>
<evidence type="ECO:0000256" key="6">
    <source>
        <dbReference type="ARBA" id="ARBA00022679"/>
    </source>
</evidence>
<dbReference type="InterPro" id="IPR026050">
    <property type="entry name" value="C1GALT1/C1GALT1_chp1"/>
</dbReference>
<sequence length="320" mass="37008">MYSKSLPYLSPAVQSFLFGVASSIFVLSVLLLISDHRRHKETDLSMLYSSSDNHKLPETSHDYRKRDSQRVRDKPRIFCWIMTSPRNEEKVNAVKATWARRCNRYIFVSSENNSTIPSIDAGVPEGREYLWGKTKFGYEYAYNTSLEGFDWFLKADDDTFVVVENLRSLLSTYSESQPYYIGCSFRPFTAQGYMSGGAGYALNRLALRRFVENGLRTKVCRTDPGGYEDAEMGICLDKLGVNFADSRDGEGKSRFFPFSHFTHIQPNRQKNYLAYLLYPEKDLLDCCSDSAVSFHYISPYYMYFLEYFIYQLSPFGSLRL</sequence>
<keyword evidence="7 12" id="KW-0812">Transmembrane</keyword>
<evidence type="ECO:0000256" key="11">
    <source>
        <dbReference type="ARBA" id="ARBA00023136"/>
    </source>
</evidence>
<evidence type="ECO:0000256" key="12">
    <source>
        <dbReference type="SAM" id="Phobius"/>
    </source>
</evidence>
<dbReference type="EC" id="2.4.1.122" evidence="4"/>
<name>A0A1D1UPP5_RAMVA</name>
<keyword evidence="9" id="KW-0735">Signal-anchor</keyword>
<evidence type="ECO:0000256" key="7">
    <source>
        <dbReference type="ARBA" id="ARBA00022692"/>
    </source>
</evidence>
<evidence type="ECO:0000256" key="5">
    <source>
        <dbReference type="ARBA" id="ARBA00022676"/>
    </source>
</evidence>
<dbReference type="GO" id="GO:0016263">
    <property type="term" value="F:glycoprotein-N-acetylgalactosamine 3-beta-galactosyltransferase activity"/>
    <property type="evidence" value="ECO:0007669"/>
    <property type="project" value="UniProtKB-EC"/>
</dbReference>
<dbReference type="UniPathway" id="UPA00378"/>
<dbReference type="InterPro" id="IPR003378">
    <property type="entry name" value="Fringe-like_glycosylTrfase"/>
</dbReference>
<evidence type="ECO:0000256" key="9">
    <source>
        <dbReference type="ARBA" id="ARBA00022968"/>
    </source>
</evidence>
<evidence type="ECO:0000313" key="15">
    <source>
        <dbReference type="Proteomes" id="UP000186922"/>
    </source>
</evidence>
<dbReference type="STRING" id="947166.A0A1D1UPP5"/>
<evidence type="ECO:0000256" key="1">
    <source>
        <dbReference type="ARBA" id="ARBA00004606"/>
    </source>
</evidence>
<comment type="similarity">
    <text evidence="3">Belongs to the glycosyltransferase 31 family. Beta3-Gal-T subfamily.</text>
</comment>
<organism evidence="14 15">
    <name type="scientific">Ramazzottius varieornatus</name>
    <name type="common">Water bear</name>
    <name type="synonym">Tardigrade</name>
    <dbReference type="NCBI Taxonomy" id="947166"/>
    <lineage>
        <taxon>Eukaryota</taxon>
        <taxon>Metazoa</taxon>
        <taxon>Ecdysozoa</taxon>
        <taxon>Tardigrada</taxon>
        <taxon>Eutardigrada</taxon>
        <taxon>Parachela</taxon>
        <taxon>Hypsibioidea</taxon>
        <taxon>Ramazzottiidae</taxon>
        <taxon>Ramazzottius</taxon>
    </lineage>
</organism>
<dbReference type="GO" id="GO:0000166">
    <property type="term" value="F:nucleotide binding"/>
    <property type="evidence" value="ECO:0007669"/>
    <property type="project" value="UniProtKB-KW"/>
</dbReference>
<dbReference type="EMBL" id="BDGG01000001">
    <property type="protein sequence ID" value="GAU90490.1"/>
    <property type="molecule type" value="Genomic_DNA"/>
</dbReference>
<keyword evidence="15" id="KW-1185">Reference proteome</keyword>
<dbReference type="OrthoDB" id="414175at2759"/>
<dbReference type="PANTHER" id="PTHR23033:SF14">
    <property type="entry name" value="GLYCOPROTEIN-N-ACETYLGALACTOSAMINE 3-BETA-GALACTOSYLTRANSFERASE 1-RELATED"/>
    <property type="match status" value="1"/>
</dbReference>
<comment type="caution">
    <text evidence="14">The sequence shown here is derived from an EMBL/GenBank/DDBJ whole genome shotgun (WGS) entry which is preliminary data.</text>
</comment>
<dbReference type="Gene3D" id="3.90.550.50">
    <property type="match status" value="1"/>
</dbReference>
<keyword evidence="11 12" id="KW-0472">Membrane</keyword>
<keyword evidence="6" id="KW-0808">Transferase</keyword>
<feature type="transmembrane region" description="Helical" evidence="12">
    <location>
        <begin position="12"/>
        <end position="33"/>
    </location>
</feature>
<gene>
    <name evidence="14" type="primary">RvY_02897-1</name>
    <name evidence="14" type="synonym">RvY_02897.1</name>
    <name evidence="14" type="ORF">RvY_02897</name>
</gene>
<evidence type="ECO:0000259" key="13">
    <source>
        <dbReference type="Pfam" id="PF02434"/>
    </source>
</evidence>
<reference evidence="14 15" key="1">
    <citation type="journal article" date="2016" name="Nat. Commun.">
        <title>Extremotolerant tardigrade genome and improved radiotolerance of human cultured cells by tardigrade-unique protein.</title>
        <authorList>
            <person name="Hashimoto T."/>
            <person name="Horikawa D.D."/>
            <person name="Saito Y."/>
            <person name="Kuwahara H."/>
            <person name="Kozuka-Hata H."/>
            <person name="Shin-I T."/>
            <person name="Minakuchi Y."/>
            <person name="Ohishi K."/>
            <person name="Motoyama A."/>
            <person name="Aizu T."/>
            <person name="Enomoto A."/>
            <person name="Kondo K."/>
            <person name="Tanaka S."/>
            <person name="Hara Y."/>
            <person name="Koshikawa S."/>
            <person name="Sagara H."/>
            <person name="Miura T."/>
            <person name="Yokobori S."/>
            <person name="Miyagawa K."/>
            <person name="Suzuki Y."/>
            <person name="Kubo T."/>
            <person name="Oyama M."/>
            <person name="Kohara Y."/>
            <person name="Fujiyama A."/>
            <person name="Arakawa K."/>
            <person name="Katayama T."/>
            <person name="Toyoda A."/>
            <person name="Kunieda T."/>
        </authorList>
    </citation>
    <scope>NUCLEOTIDE SEQUENCE [LARGE SCALE GENOMIC DNA]</scope>
    <source>
        <strain evidence="14 15">YOKOZUNA-1</strain>
    </source>
</reference>
<dbReference type="GO" id="GO:0016020">
    <property type="term" value="C:membrane"/>
    <property type="evidence" value="ECO:0007669"/>
    <property type="project" value="UniProtKB-SubCell"/>
</dbReference>
<keyword evidence="8" id="KW-0547">Nucleotide-binding</keyword>
<dbReference type="Proteomes" id="UP000186922">
    <property type="component" value="Unassembled WGS sequence"/>
</dbReference>
<dbReference type="AlphaFoldDB" id="A0A1D1UPP5"/>